<dbReference type="EMBL" id="CP058579">
    <property type="protein sequence ID" value="QLG62170.1"/>
    <property type="molecule type" value="Genomic_DNA"/>
</dbReference>
<dbReference type="KEGG" id="halu:HUG12_10665"/>
<reference evidence="1 2" key="1">
    <citation type="submission" date="2020-06" db="EMBL/GenBank/DDBJ databases">
        <title>NJ-3-1, isolated from saline soil.</title>
        <authorList>
            <person name="Cui H.L."/>
            <person name="Shi X."/>
        </authorList>
    </citation>
    <scope>NUCLEOTIDE SEQUENCE [LARGE SCALE GENOMIC DNA]</scope>
    <source>
        <strain evidence="1 2">NJ-3-1</strain>
    </source>
</reference>
<organism evidence="1 2">
    <name type="scientific">Halorarum salinum</name>
    <dbReference type="NCBI Taxonomy" id="2743089"/>
    <lineage>
        <taxon>Archaea</taxon>
        <taxon>Methanobacteriati</taxon>
        <taxon>Methanobacteriota</taxon>
        <taxon>Stenosarchaea group</taxon>
        <taxon>Halobacteria</taxon>
        <taxon>Halobacteriales</taxon>
        <taxon>Haloferacaceae</taxon>
        <taxon>Halorarum</taxon>
    </lineage>
</organism>
<dbReference type="InterPro" id="IPR011330">
    <property type="entry name" value="Glyco_hydro/deAcase_b/a-brl"/>
</dbReference>
<dbReference type="Proteomes" id="UP000509626">
    <property type="component" value="Chromosome"/>
</dbReference>
<protein>
    <submittedName>
        <fullName evidence="1">Polysaccharide deacetylase</fullName>
    </submittedName>
</protein>
<dbReference type="GeneID" id="56037926"/>
<dbReference type="RefSeq" id="WP_179268755.1">
    <property type="nucleotide sequence ID" value="NZ_CP058579.1"/>
</dbReference>
<keyword evidence="2" id="KW-1185">Reference proteome</keyword>
<dbReference type="SUPFAM" id="SSF88713">
    <property type="entry name" value="Glycoside hydrolase/deacetylase"/>
    <property type="match status" value="1"/>
</dbReference>
<evidence type="ECO:0000313" key="2">
    <source>
        <dbReference type="Proteomes" id="UP000509626"/>
    </source>
</evidence>
<dbReference type="GO" id="GO:0005975">
    <property type="term" value="P:carbohydrate metabolic process"/>
    <property type="evidence" value="ECO:0007669"/>
    <property type="project" value="InterPro"/>
</dbReference>
<proteinExistence type="predicted"/>
<dbReference type="AlphaFoldDB" id="A0A7D5LAX7"/>
<dbReference type="OrthoDB" id="10436at2157"/>
<sequence>MAGTLTISIEIELGWGVHDLPTRRHLSEGGRREREYLGRLLRKADDCGVPISFDVVGHLLLAECDGIHDGPYPEGWFDADPGTDVETDGLFYGPDTARAVLDADVDHELCTHTFSHLLCDRASDDLLSTELERVGELHADVDGDVVSIVPPRHYRPNNEVLRRNGIRVARYARTEESPTLAHRLKQVTVGPHPEWNLRVNDGVLETYCTTYPSLTAGTLRSGREPPRAEFRHLPLAARQRAHRFYLERATNRAIESEVPLHLWCHLYDLSNEEQWSVLGEYLEFLGDLPDEELEVLTMESLADRYLEN</sequence>
<gene>
    <name evidence="1" type="ORF">HUG12_10665</name>
</gene>
<dbReference type="Gene3D" id="3.20.20.370">
    <property type="entry name" value="Glycoside hydrolase/deacetylase"/>
    <property type="match status" value="1"/>
</dbReference>
<name>A0A7D5LAX7_9EURY</name>
<accession>A0A7D5LAX7</accession>
<evidence type="ECO:0000313" key="1">
    <source>
        <dbReference type="EMBL" id="QLG62170.1"/>
    </source>
</evidence>